<evidence type="ECO:0000313" key="2">
    <source>
        <dbReference type="EMBL" id="ORZ39494.1"/>
    </source>
</evidence>
<protein>
    <submittedName>
        <fullName evidence="2">Uncharacterized protein</fullName>
    </submittedName>
</protein>
<evidence type="ECO:0000256" key="1">
    <source>
        <dbReference type="SAM" id="MobiDB-lite"/>
    </source>
</evidence>
<feature type="region of interest" description="Disordered" evidence="1">
    <location>
        <begin position="1"/>
        <end position="57"/>
    </location>
</feature>
<comment type="caution">
    <text evidence="2">The sequence shown here is derived from an EMBL/GenBank/DDBJ whole genome shotgun (WGS) entry which is preliminary data.</text>
</comment>
<proteinExistence type="predicted"/>
<sequence length="203" mass="21761">MTQPALAIAPTSLSTEPQLLNHHTNPESLSAFDFPVVPGLTDGGDSDEPSDLYGVSGTAFEPELAPIKPTKYYARKRKSAEAQSPAPQMRQSPSFATSSTHGFNVDRTPNASDTEAVEPLLAKRPRLQAMHPARRSVIRSPEQDSFLAAPMSSTFMPPLPPLQDFPSDSGTDTDPDIPKVFGLAAFNVPPPPLVRPQLTPPPA</sequence>
<feature type="non-terminal residue" evidence="2">
    <location>
        <position position="203"/>
    </location>
</feature>
<organism evidence="2 3">
    <name type="scientific">Catenaria anguillulae PL171</name>
    <dbReference type="NCBI Taxonomy" id="765915"/>
    <lineage>
        <taxon>Eukaryota</taxon>
        <taxon>Fungi</taxon>
        <taxon>Fungi incertae sedis</taxon>
        <taxon>Blastocladiomycota</taxon>
        <taxon>Blastocladiomycetes</taxon>
        <taxon>Blastocladiales</taxon>
        <taxon>Catenariaceae</taxon>
        <taxon>Catenaria</taxon>
    </lineage>
</organism>
<dbReference type="Proteomes" id="UP000193411">
    <property type="component" value="Unassembled WGS sequence"/>
</dbReference>
<gene>
    <name evidence="2" type="ORF">BCR44DRAFT_1510245</name>
</gene>
<dbReference type="AlphaFoldDB" id="A0A1Y2HZU0"/>
<name>A0A1Y2HZU0_9FUNG</name>
<accession>A0A1Y2HZU0</accession>
<keyword evidence="3" id="KW-1185">Reference proteome</keyword>
<dbReference type="EMBL" id="MCFL01000005">
    <property type="protein sequence ID" value="ORZ39494.1"/>
    <property type="molecule type" value="Genomic_DNA"/>
</dbReference>
<evidence type="ECO:0000313" key="3">
    <source>
        <dbReference type="Proteomes" id="UP000193411"/>
    </source>
</evidence>
<reference evidence="2 3" key="1">
    <citation type="submission" date="2016-07" db="EMBL/GenBank/DDBJ databases">
        <title>Pervasive Adenine N6-methylation of Active Genes in Fungi.</title>
        <authorList>
            <consortium name="DOE Joint Genome Institute"/>
            <person name="Mondo S.J."/>
            <person name="Dannebaum R.O."/>
            <person name="Kuo R.C."/>
            <person name="Labutti K."/>
            <person name="Haridas S."/>
            <person name="Kuo A."/>
            <person name="Salamov A."/>
            <person name="Ahrendt S.R."/>
            <person name="Lipzen A."/>
            <person name="Sullivan W."/>
            <person name="Andreopoulos W.B."/>
            <person name="Clum A."/>
            <person name="Lindquist E."/>
            <person name="Daum C."/>
            <person name="Ramamoorthy G.K."/>
            <person name="Gryganskyi A."/>
            <person name="Culley D."/>
            <person name="Magnuson J.K."/>
            <person name="James T.Y."/>
            <person name="O'Malley M.A."/>
            <person name="Stajich J.E."/>
            <person name="Spatafora J.W."/>
            <person name="Visel A."/>
            <person name="Grigoriev I.V."/>
        </authorList>
    </citation>
    <scope>NUCLEOTIDE SEQUENCE [LARGE SCALE GENOMIC DNA]</scope>
    <source>
        <strain evidence="2 3">PL171</strain>
    </source>
</reference>
<feature type="compositionally biased region" description="Polar residues" evidence="1">
    <location>
        <begin position="81"/>
        <end position="113"/>
    </location>
</feature>
<feature type="compositionally biased region" description="Polar residues" evidence="1">
    <location>
        <begin position="11"/>
        <end position="28"/>
    </location>
</feature>
<feature type="region of interest" description="Disordered" evidence="1">
    <location>
        <begin position="75"/>
        <end position="178"/>
    </location>
</feature>